<dbReference type="HAMAP" id="MF_00296">
    <property type="entry name" value="MetX_acyltransf"/>
    <property type="match status" value="1"/>
</dbReference>
<dbReference type="NCBIfam" id="TIGR01392">
    <property type="entry name" value="homoserO_Ac_trn"/>
    <property type="match status" value="1"/>
</dbReference>
<keyword evidence="1 2" id="KW-0808">Transferase</keyword>
<dbReference type="PANTHER" id="PTHR32268">
    <property type="entry name" value="HOMOSERINE O-ACETYLTRANSFERASE"/>
    <property type="match status" value="1"/>
</dbReference>
<comment type="caution">
    <text evidence="5">The sequence shown here is derived from an EMBL/GenBank/DDBJ whole genome shotgun (WGS) entry which is preliminary data.</text>
</comment>
<dbReference type="GO" id="GO:0004414">
    <property type="term" value="F:homoserine O-acetyltransferase activity"/>
    <property type="evidence" value="ECO:0007669"/>
    <property type="project" value="UniProtKB-UniRule"/>
</dbReference>
<dbReference type="EMBL" id="NTGA01000013">
    <property type="protein sequence ID" value="PAY23661.1"/>
    <property type="molecule type" value="Genomic_DNA"/>
</dbReference>
<comment type="subunit">
    <text evidence="2">Homodimer.</text>
</comment>
<dbReference type="InterPro" id="IPR029058">
    <property type="entry name" value="AB_hydrolase_fold"/>
</dbReference>
<feature type="active site" evidence="2 3">
    <location>
        <position position="326"/>
    </location>
</feature>
<comment type="similarity">
    <text evidence="2">Belongs to the AB hydrolase superfamily. MetX family.</text>
</comment>
<keyword evidence="2" id="KW-0963">Cytoplasm</keyword>
<dbReference type="UniPathway" id="UPA00051">
    <property type="reaction ID" value="UER00074"/>
</dbReference>
<dbReference type="SUPFAM" id="SSF53474">
    <property type="entry name" value="alpha/beta-Hydrolases"/>
    <property type="match status" value="1"/>
</dbReference>
<dbReference type="GO" id="GO:0005737">
    <property type="term" value="C:cytoplasm"/>
    <property type="evidence" value="ECO:0007669"/>
    <property type="project" value="UniProtKB-SubCell"/>
</dbReference>
<keyword evidence="2" id="KW-0486">Methionine biosynthesis</keyword>
<evidence type="ECO:0000313" key="6">
    <source>
        <dbReference type="Proteomes" id="UP000218810"/>
    </source>
</evidence>
<dbReference type="Pfam" id="PF00561">
    <property type="entry name" value="Abhydrolase_1"/>
    <property type="match status" value="1"/>
</dbReference>
<comment type="subcellular location">
    <subcellularLocation>
        <location evidence="2">Cytoplasm</location>
    </subcellularLocation>
</comment>
<feature type="domain" description="AB hydrolase-1" evidence="4">
    <location>
        <begin position="54"/>
        <end position="362"/>
    </location>
</feature>
<feature type="active site" description="Nucleophile" evidence="2 3">
    <location>
        <position position="158"/>
    </location>
</feature>
<gene>
    <name evidence="2" type="primary">metXA</name>
    <name evidence="5" type="ORF">CEY15_07140</name>
</gene>
<proteinExistence type="inferred from homology"/>
<feature type="binding site" evidence="2">
    <location>
        <position position="228"/>
    </location>
    <ligand>
        <name>substrate</name>
    </ligand>
</feature>
<dbReference type="InterPro" id="IPR000073">
    <property type="entry name" value="AB_hydrolase_1"/>
</dbReference>
<evidence type="ECO:0000256" key="3">
    <source>
        <dbReference type="PIRSR" id="PIRSR000443-1"/>
    </source>
</evidence>
<dbReference type="NCBIfam" id="NF001209">
    <property type="entry name" value="PRK00175.1"/>
    <property type="match status" value="1"/>
</dbReference>
<keyword evidence="2" id="KW-0028">Amino-acid biosynthesis</keyword>
<name>A0A2A2WR67_9ACTN</name>
<dbReference type="GO" id="GO:0009092">
    <property type="term" value="P:homoserine metabolic process"/>
    <property type="evidence" value="ECO:0007669"/>
    <property type="project" value="TreeGrafter"/>
</dbReference>
<dbReference type="AlphaFoldDB" id="A0A2A2WR67"/>
<reference evidence="6" key="1">
    <citation type="submission" date="2017-09" db="EMBL/GenBank/DDBJ databases">
        <authorList>
            <person name="Zhang Y."/>
            <person name="Huang X."/>
            <person name="Liu J."/>
            <person name="Lu L."/>
            <person name="Peng K."/>
        </authorList>
    </citation>
    <scope>NUCLEOTIDE SEQUENCE [LARGE SCALE GENOMIC DNA]</scope>
    <source>
        <strain evidence="6">S-XJ-1</strain>
    </source>
</reference>
<organism evidence="5 6">
    <name type="scientific">Dietzia natronolimnaea</name>
    <dbReference type="NCBI Taxonomy" id="161920"/>
    <lineage>
        <taxon>Bacteria</taxon>
        <taxon>Bacillati</taxon>
        <taxon>Actinomycetota</taxon>
        <taxon>Actinomycetes</taxon>
        <taxon>Mycobacteriales</taxon>
        <taxon>Dietziaceae</taxon>
        <taxon>Dietzia</taxon>
    </lineage>
</organism>
<feature type="binding site" evidence="2">
    <location>
        <position position="357"/>
    </location>
    <ligand>
        <name>substrate</name>
    </ligand>
</feature>
<dbReference type="Gene3D" id="3.40.50.1820">
    <property type="entry name" value="alpha/beta hydrolase"/>
    <property type="match status" value="1"/>
</dbReference>
<sequence length="389" mass="41082">MIRPTDPLTLLPPGDGTLGRVAIGDLTLSTGVVLPGVSLAVQRWGRIADDLSNIVLVEHALTGDSHVIGSVDSLHPTPGWWNGLVGPGLPLDTDHYCILSVNVLGGCRGSTGPSSLHPDGHYWGARFPAVSVRDMVESERAMADLLGINRWAAVVGGSMGGARALEWMVGHPDRVGAGCVLAVGARASADQIGVQTAQIMAVTSDPHWQQGGYHGTGRTPVTGLGIARRIAHLSYRGEVELDERFANRPQPGEDPRGEDLSMSGRFAVQSYLDHQAGKLVSRFDACSYVLLTDALNRHDVGLDRGGVERALRSCPVPCVIGGVTTDRLYPLRQQEELAALLPGADPLVVIDSPAGHDGFLTESDVVGPMLARTMELAAHGTPDRSRGPA</sequence>
<dbReference type="InterPro" id="IPR008220">
    <property type="entry name" value="HAT_MetX-like"/>
</dbReference>
<evidence type="ECO:0000256" key="2">
    <source>
        <dbReference type="HAMAP-Rule" id="MF_00296"/>
    </source>
</evidence>
<comment type="caution">
    <text evidence="2">Lacks conserved residue(s) required for the propagation of feature annotation.</text>
</comment>
<dbReference type="OrthoDB" id="9800754at2"/>
<keyword evidence="6" id="KW-1185">Reference proteome</keyword>
<dbReference type="PANTHER" id="PTHR32268:SF11">
    <property type="entry name" value="HOMOSERINE O-ACETYLTRANSFERASE"/>
    <property type="match status" value="1"/>
</dbReference>
<accession>A0A2A2WR67</accession>
<evidence type="ECO:0000313" key="5">
    <source>
        <dbReference type="EMBL" id="PAY23661.1"/>
    </source>
</evidence>
<dbReference type="Proteomes" id="UP000218810">
    <property type="component" value="Unassembled WGS sequence"/>
</dbReference>
<dbReference type="PIRSF" id="PIRSF000443">
    <property type="entry name" value="Homoser_Ac_trans"/>
    <property type="match status" value="1"/>
</dbReference>
<protein>
    <recommendedName>
        <fullName evidence="2">Homoserine O-acetyltransferase</fullName>
        <shortName evidence="2">HAT</shortName>
        <ecNumber evidence="2">2.3.1.31</ecNumber>
    </recommendedName>
    <alternativeName>
        <fullName evidence="2">Homoserine transacetylase</fullName>
        <shortName evidence="2">HTA</shortName>
    </alternativeName>
</protein>
<comment type="pathway">
    <text evidence="2">Amino-acid biosynthesis; L-methionine biosynthesis via de novo pathway; O-acetyl-L-homoserine from L-homoserine: step 1/1.</text>
</comment>
<comment type="catalytic activity">
    <reaction evidence="2">
        <text>L-homoserine + acetyl-CoA = O-acetyl-L-homoserine + CoA</text>
        <dbReference type="Rhea" id="RHEA:13701"/>
        <dbReference type="ChEBI" id="CHEBI:57287"/>
        <dbReference type="ChEBI" id="CHEBI:57288"/>
        <dbReference type="ChEBI" id="CHEBI:57476"/>
        <dbReference type="ChEBI" id="CHEBI:57716"/>
        <dbReference type="EC" id="2.3.1.31"/>
    </reaction>
</comment>
<evidence type="ECO:0000256" key="1">
    <source>
        <dbReference type="ARBA" id="ARBA00022679"/>
    </source>
</evidence>
<dbReference type="GO" id="GO:0009086">
    <property type="term" value="P:methionine biosynthetic process"/>
    <property type="evidence" value="ECO:0007669"/>
    <property type="project" value="UniProtKB-UniRule"/>
</dbReference>
<feature type="active site" evidence="2 3">
    <location>
        <position position="356"/>
    </location>
</feature>
<keyword evidence="2" id="KW-0012">Acyltransferase</keyword>
<dbReference type="EC" id="2.3.1.31" evidence="2"/>
<comment type="function">
    <text evidence="2">Transfers an acetyl group from acetyl-CoA to L-homoserine, forming acetyl-L-homoserine.</text>
</comment>
<evidence type="ECO:0000259" key="4">
    <source>
        <dbReference type="Pfam" id="PF00561"/>
    </source>
</evidence>
<dbReference type="RefSeq" id="WP_095717855.1">
    <property type="nucleotide sequence ID" value="NZ_NTGA01000013.1"/>
</dbReference>